<sequence>MAKKGILVLIMVALMVLVGCEDTPSLTMEEVLSLEREWYNGPSDEVHISLVANDTETDLSHLDVRLALLSMYYIPVTSYDEDTIHGTYNDGDEADLPISVHLSYSAPNLTFTFTGEGFLNGKTYSLIPIPAAP</sequence>
<evidence type="ECO:0000313" key="1">
    <source>
        <dbReference type="EMBL" id="UOM52243.1"/>
    </source>
</evidence>
<organism evidence="1 2">
    <name type="scientific">Sphaerochaeta associata</name>
    <dbReference type="NCBI Taxonomy" id="1129264"/>
    <lineage>
        <taxon>Bacteria</taxon>
        <taxon>Pseudomonadati</taxon>
        <taxon>Spirochaetota</taxon>
        <taxon>Spirochaetia</taxon>
        <taxon>Spirochaetales</taxon>
        <taxon>Sphaerochaetaceae</taxon>
        <taxon>Sphaerochaeta</taxon>
    </lineage>
</organism>
<dbReference type="EMBL" id="CP094929">
    <property type="protein sequence ID" value="UOM52243.1"/>
    <property type="molecule type" value="Genomic_DNA"/>
</dbReference>
<evidence type="ECO:0000313" key="2">
    <source>
        <dbReference type="Proteomes" id="UP000829708"/>
    </source>
</evidence>
<name>A0ABY4DFG0_9SPIR</name>
<dbReference type="Proteomes" id="UP000829708">
    <property type="component" value="Chromosome"/>
</dbReference>
<gene>
    <name evidence="1" type="ORF">MUG09_05575</name>
</gene>
<evidence type="ECO:0008006" key="3">
    <source>
        <dbReference type="Google" id="ProtNLM"/>
    </source>
</evidence>
<reference evidence="2" key="1">
    <citation type="journal article" date="2024" name="J Bioinform Genom">
        <title>Complete genome sequence of the type strain bacterium Sphaerochaeta associata GLS2t (VKM B-2742)t.</title>
        <authorList>
            <person name="Troshina O.Y."/>
            <person name="Tepeeva A.N."/>
            <person name="Arzamasceva V.O."/>
            <person name="Whitman W.B."/>
            <person name="Varghese N."/>
            <person name="Shapiro N."/>
            <person name="Woyke T."/>
            <person name="Kripides N.C."/>
            <person name="Vasilenko O.V."/>
        </authorList>
    </citation>
    <scope>NUCLEOTIDE SEQUENCE [LARGE SCALE GENOMIC DNA]</scope>
    <source>
        <strain evidence="2">GLS2T</strain>
    </source>
</reference>
<dbReference type="PROSITE" id="PS51257">
    <property type="entry name" value="PROKAR_LIPOPROTEIN"/>
    <property type="match status" value="1"/>
</dbReference>
<proteinExistence type="predicted"/>
<protein>
    <recommendedName>
        <fullName evidence="3">Lipoprotein</fullName>
    </recommendedName>
</protein>
<keyword evidence="2" id="KW-1185">Reference proteome</keyword>
<accession>A0ABY4DFG0</accession>
<dbReference type="RefSeq" id="WP_244774314.1">
    <property type="nucleotide sequence ID" value="NZ_CP094929.1"/>
</dbReference>